<feature type="non-terminal residue" evidence="2">
    <location>
        <position position="1"/>
    </location>
</feature>
<proteinExistence type="predicted"/>
<dbReference type="AlphaFoldDB" id="A0A6J4IG09"/>
<feature type="region of interest" description="Disordered" evidence="1">
    <location>
        <begin position="12"/>
        <end position="34"/>
    </location>
</feature>
<evidence type="ECO:0000256" key="1">
    <source>
        <dbReference type="SAM" id="MobiDB-lite"/>
    </source>
</evidence>
<organism evidence="2">
    <name type="scientific">uncultured Acidimicrobiales bacterium</name>
    <dbReference type="NCBI Taxonomy" id="310071"/>
    <lineage>
        <taxon>Bacteria</taxon>
        <taxon>Bacillati</taxon>
        <taxon>Actinomycetota</taxon>
        <taxon>Acidimicrobiia</taxon>
        <taxon>Acidimicrobiales</taxon>
        <taxon>environmental samples</taxon>
    </lineage>
</organism>
<accession>A0A6J4IG09</accession>
<protein>
    <submittedName>
        <fullName evidence="2">Uncharacterized protein</fullName>
    </submittedName>
</protein>
<dbReference type="EMBL" id="CADCSZ010000141">
    <property type="protein sequence ID" value="CAA9250804.1"/>
    <property type="molecule type" value="Genomic_DNA"/>
</dbReference>
<reference evidence="2" key="1">
    <citation type="submission" date="2020-02" db="EMBL/GenBank/DDBJ databases">
        <authorList>
            <person name="Meier V. D."/>
        </authorList>
    </citation>
    <scope>NUCLEOTIDE SEQUENCE</scope>
    <source>
        <strain evidence="2">AVDCRST_MAG76</strain>
    </source>
</reference>
<feature type="non-terminal residue" evidence="2">
    <location>
        <position position="34"/>
    </location>
</feature>
<sequence length="34" mass="3963">GAWCRRHLRVRDAARRAGRRPSRAIQPPQAALRR</sequence>
<gene>
    <name evidence="2" type="ORF">AVDCRST_MAG76-2264</name>
</gene>
<name>A0A6J4IG09_9ACTN</name>
<evidence type="ECO:0000313" key="2">
    <source>
        <dbReference type="EMBL" id="CAA9250804.1"/>
    </source>
</evidence>